<evidence type="ECO:0000313" key="2">
    <source>
        <dbReference type="Proteomes" id="UP000530514"/>
    </source>
</evidence>
<dbReference type="InterPro" id="IPR013321">
    <property type="entry name" value="Arc_rbn_hlx_hlx"/>
</dbReference>
<name>A0A7W1XCV9_9BACL</name>
<dbReference type="EMBL" id="JACEIP010000034">
    <property type="protein sequence ID" value="MBA4544301.1"/>
    <property type="molecule type" value="Genomic_DNA"/>
</dbReference>
<dbReference type="RefSeq" id="WP_033099946.1">
    <property type="nucleotide sequence ID" value="NZ_JACEIP010000034.1"/>
</dbReference>
<dbReference type="AlphaFoldDB" id="A0A7W1XCV9"/>
<dbReference type="Gene3D" id="1.10.1220.10">
    <property type="entry name" value="Met repressor-like"/>
    <property type="match status" value="1"/>
</dbReference>
<accession>A0A7W1XCV9</accession>
<keyword evidence="2" id="KW-1185">Reference proteome</keyword>
<dbReference type="GO" id="GO:0006355">
    <property type="term" value="P:regulation of DNA-templated transcription"/>
    <property type="evidence" value="ECO:0007669"/>
    <property type="project" value="InterPro"/>
</dbReference>
<protein>
    <submittedName>
        <fullName evidence="1">Uncharacterized protein</fullName>
    </submittedName>
</protein>
<comment type="caution">
    <text evidence="1">The sequence shown here is derived from an EMBL/GenBank/DDBJ whole genome shotgun (WGS) entry which is preliminary data.</text>
</comment>
<reference evidence="1 2" key="1">
    <citation type="submission" date="2020-07" db="EMBL/GenBank/DDBJ databases">
        <authorList>
            <person name="Feng H."/>
        </authorList>
    </citation>
    <scope>NUCLEOTIDE SEQUENCE [LARGE SCALE GENOMIC DNA]</scope>
    <source>
        <strain evidence="2">s-11</strain>
    </source>
</reference>
<organism evidence="1 2">
    <name type="scientific">Thermoactinomyces daqus</name>
    <dbReference type="NCBI Taxonomy" id="1329516"/>
    <lineage>
        <taxon>Bacteria</taxon>
        <taxon>Bacillati</taxon>
        <taxon>Bacillota</taxon>
        <taxon>Bacilli</taxon>
        <taxon>Bacillales</taxon>
        <taxon>Thermoactinomycetaceae</taxon>
        <taxon>Thermoactinomyces</taxon>
    </lineage>
</organism>
<proteinExistence type="predicted"/>
<gene>
    <name evidence="1" type="ORF">H1164_15725</name>
</gene>
<dbReference type="Proteomes" id="UP000530514">
    <property type="component" value="Unassembled WGS sequence"/>
</dbReference>
<sequence length="65" mass="7398">MEEKKVIYVRVDKETHKKFAKYAIDYDSNMNEIIEGIIQTVLETGLSPKETLSAIQAKAQEKPGE</sequence>
<evidence type="ECO:0000313" key="1">
    <source>
        <dbReference type="EMBL" id="MBA4544301.1"/>
    </source>
</evidence>